<protein>
    <submittedName>
        <fullName evidence="1">Uncharacterized protein</fullName>
    </submittedName>
</protein>
<proteinExistence type="predicted"/>
<sequence>MRKFPTAILCRKQMINFSKRCRNNLLLSAFRVIYVLTKKRRYIPMTIKTNLDDRKELAKRLIPFNHNEKLHYAGTPTFAFEGRGFRILRSGEIECDNEKTQQALRRFLEEEGLVEPEADTETETIEVSVPIDGMDGIHLRSLIFTLSAQQYLLNRAAGSENFQITEDCVTALKEATLTDAASFFKVYGACQNGNKGIRLNEESVTFCFADTGNTVKNRAMVELFAFLISAARKAKRVQPAVKKPENEKYYFRSWLLRIGMGTKASHESRMALMKALNGWSAFRTEEAAKRHAERVKAHRNR</sequence>
<dbReference type="EMBL" id="BK015268">
    <property type="protein sequence ID" value="DAD98841.1"/>
    <property type="molecule type" value="Genomic_DNA"/>
</dbReference>
<accession>A0A8S5NVR4</accession>
<organism evidence="1">
    <name type="scientific">Siphoviridae sp. ctx7r16</name>
    <dbReference type="NCBI Taxonomy" id="2825738"/>
    <lineage>
        <taxon>Viruses</taxon>
        <taxon>Duplodnaviria</taxon>
        <taxon>Heunggongvirae</taxon>
        <taxon>Uroviricota</taxon>
        <taxon>Caudoviricetes</taxon>
    </lineage>
</organism>
<name>A0A8S5NVR4_9CAUD</name>
<evidence type="ECO:0000313" key="1">
    <source>
        <dbReference type="EMBL" id="DAD98841.1"/>
    </source>
</evidence>
<reference evidence="1" key="1">
    <citation type="journal article" date="2021" name="Proc. Natl. Acad. Sci. U.S.A.">
        <title>A Catalog of Tens of Thousands of Viruses from Human Metagenomes Reveals Hidden Associations with Chronic Diseases.</title>
        <authorList>
            <person name="Tisza M.J."/>
            <person name="Buck C.B."/>
        </authorList>
    </citation>
    <scope>NUCLEOTIDE SEQUENCE</scope>
    <source>
        <strain evidence="1">Ctx7r16</strain>
    </source>
</reference>